<evidence type="ECO:0000259" key="3">
    <source>
        <dbReference type="PROSITE" id="PS51229"/>
    </source>
</evidence>
<feature type="compositionally biased region" description="Basic residues" evidence="2">
    <location>
        <begin position="514"/>
        <end position="525"/>
    </location>
</feature>
<dbReference type="InParanoid" id="A0A2K3D2B4"/>
<dbReference type="OrthoDB" id="286637at2759"/>
<evidence type="ECO:0000256" key="1">
    <source>
        <dbReference type="RuleBase" id="RU410713"/>
    </source>
</evidence>
<accession>A0A2K3D2B4</accession>
<dbReference type="AlphaFoldDB" id="A0A2K3D2B4"/>
<evidence type="ECO:0000313" key="5">
    <source>
        <dbReference type="Proteomes" id="UP000006906"/>
    </source>
</evidence>
<dbReference type="EMBL" id="CM008973">
    <property type="protein sequence ID" value="PNW74657.1"/>
    <property type="molecule type" value="Genomic_DNA"/>
</dbReference>
<dbReference type="InterPro" id="IPR042460">
    <property type="entry name" value="DCN1-like_PONY"/>
</dbReference>
<dbReference type="KEGG" id="cre:CHLRE_12g488250v5"/>
<feature type="region of interest" description="Disordered" evidence="2">
    <location>
        <begin position="514"/>
        <end position="544"/>
    </location>
</feature>
<dbReference type="Pfam" id="PF03556">
    <property type="entry name" value="Cullin_binding"/>
    <property type="match status" value="1"/>
</dbReference>
<dbReference type="PANTHER" id="PTHR12281">
    <property type="entry name" value="RP42 RELATED"/>
    <property type="match status" value="1"/>
</dbReference>
<dbReference type="GO" id="GO:0045116">
    <property type="term" value="P:protein neddylation"/>
    <property type="evidence" value="ECO:0000318"/>
    <property type="project" value="GO_Central"/>
</dbReference>
<dbReference type="ExpressionAtlas" id="A0A2K3D2B4">
    <property type="expression patterns" value="baseline"/>
</dbReference>
<dbReference type="PaxDb" id="3055-EDP05546"/>
<dbReference type="GO" id="GO:0032182">
    <property type="term" value="F:ubiquitin-like protein binding"/>
    <property type="evidence" value="ECO:0000318"/>
    <property type="project" value="GO_Central"/>
</dbReference>
<comment type="function">
    <text evidence="1">Neddylation of cullins play an essential role in the regulation of SCF-type complexes activity.</text>
</comment>
<dbReference type="InterPro" id="IPR014764">
    <property type="entry name" value="DCN-prot"/>
</dbReference>
<sequence length="558" mass="56423">MAADPTLIFLHESFVTFSDALTTEADTWASEVNNWESRKAKLQQLQAGWQARGFHGPEALSTISRYQGHINWQTMPPDQFSRFYRFMFHVCRDPGKRNISMELAVAAWRLVLAGRFRLLERWCTFAAGQQGTKVVTEDTWRQVLDFSRTIHEDLSNYDSAGAWAVLLDEFVDDMRTSRGGGNGGCGRAGLALGGGVSEFGLGGVVAGGMLCGSGGSRDMYLESHRSGSAAELARCSSGGGAGLSGLGGGDGMGFGGGPGGLLGIEGMTAFVSCLSPRCGNKRREPDVDTVAQQLSAIPLGGSVGAAPGQGLAGSGLPPVPLAAPGGGSDGSGWLQGHGAVAMPCDHHTGPKRQCFERPSAEAPPQLPLQPQQPTAHFPTAAHPGVACVHGGSEAPCGPGGFLLGAAPVAPGLGAFAPGPGFGVAAGLGGGSGCLGAAGGGDRAAGGGLCGGSGGATPMSSSGGAGHGGGHMSCCSAGSVDSDCGTAGPAGSAAAMDGLRDASGLCTVATAHSQLLHHHHHHHHHQQQQQMGGRRAVKARRSGVSDIVRSAVSDALGFQ</sequence>
<dbReference type="GO" id="GO:0005886">
    <property type="term" value="C:plasma membrane"/>
    <property type="evidence" value="ECO:0007669"/>
    <property type="project" value="UniProtKB-ARBA"/>
</dbReference>
<dbReference type="GO" id="GO:0031624">
    <property type="term" value="F:ubiquitin conjugating enzyme binding"/>
    <property type="evidence" value="ECO:0000318"/>
    <property type="project" value="GO_Central"/>
</dbReference>
<dbReference type="STRING" id="3055.A0A2K3D2B4"/>
<dbReference type="PANTHER" id="PTHR12281:SF31">
    <property type="entry name" value="DCN1-LIKE PROTEIN 3"/>
    <property type="match status" value="1"/>
</dbReference>
<feature type="compositionally biased region" description="Basic and acidic residues" evidence="2">
    <location>
        <begin position="350"/>
        <end position="359"/>
    </location>
</feature>
<name>A0A2K3D2B4_CHLRE</name>
<dbReference type="Gene3D" id="1.10.238.200">
    <property type="entry name" value="Cullin, PONY binding domain"/>
    <property type="match status" value="1"/>
</dbReference>
<keyword evidence="5" id="KW-1185">Reference proteome</keyword>
<protein>
    <recommendedName>
        <fullName evidence="1">Defective in cullin neddylation protein</fullName>
    </recommendedName>
</protein>
<evidence type="ECO:0000313" key="4">
    <source>
        <dbReference type="EMBL" id="PNW74657.1"/>
    </source>
</evidence>
<reference evidence="4 5" key="1">
    <citation type="journal article" date="2007" name="Science">
        <title>The Chlamydomonas genome reveals the evolution of key animal and plant functions.</title>
        <authorList>
            <person name="Merchant S.S."/>
            <person name="Prochnik S.E."/>
            <person name="Vallon O."/>
            <person name="Harris E.H."/>
            <person name="Karpowicz S.J."/>
            <person name="Witman G.B."/>
            <person name="Terry A."/>
            <person name="Salamov A."/>
            <person name="Fritz-Laylin L.K."/>
            <person name="Marechal-Drouard L."/>
            <person name="Marshall W.F."/>
            <person name="Qu L.H."/>
            <person name="Nelson D.R."/>
            <person name="Sanderfoot A.A."/>
            <person name="Spalding M.H."/>
            <person name="Kapitonov V.V."/>
            <person name="Ren Q."/>
            <person name="Ferris P."/>
            <person name="Lindquist E."/>
            <person name="Shapiro H."/>
            <person name="Lucas S.M."/>
            <person name="Grimwood J."/>
            <person name="Schmutz J."/>
            <person name="Cardol P."/>
            <person name="Cerutti H."/>
            <person name="Chanfreau G."/>
            <person name="Chen C.L."/>
            <person name="Cognat V."/>
            <person name="Croft M.T."/>
            <person name="Dent R."/>
            <person name="Dutcher S."/>
            <person name="Fernandez E."/>
            <person name="Fukuzawa H."/>
            <person name="Gonzalez-Ballester D."/>
            <person name="Gonzalez-Halphen D."/>
            <person name="Hallmann A."/>
            <person name="Hanikenne M."/>
            <person name="Hippler M."/>
            <person name="Inwood W."/>
            <person name="Jabbari K."/>
            <person name="Kalanon M."/>
            <person name="Kuras R."/>
            <person name="Lefebvre P.A."/>
            <person name="Lemaire S.D."/>
            <person name="Lobanov A.V."/>
            <person name="Lohr M."/>
            <person name="Manuell A."/>
            <person name="Meier I."/>
            <person name="Mets L."/>
            <person name="Mittag M."/>
            <person name="Mittelmeier T."/>
            <person name="Moroney J.V."/>
            <person name="Moseley J."/>
            <person name="Napoli C."/>
            <person name="Nedelcu A.M."/>
            <person name="Niyogi K."/>
            <person name="Novoselov S.V."/>
            <person name="Paulsen I.T."/>
            <person name="Pazour G."/>
            <person name="Purton S."/>
            <person name="Ral J.P."/>
            <person name="Riano-Pachon D.M."/>
            <person name="Riekhof W."/>
            <person name="Rymarquis L."/>
            <person name="Schroda M."/>
            <person name="Stern D."/>
            <person name="Umen J."/>
            <person name="Willows R."/>
            <person name="Wilson N."/>
            <person name="Zimmer S.L."/>
            <person name="Allmer J."/>
            <person name="Balk J."/>
            <person name="Bisova K."/>
            <person name="Chen C.J."/>
            <person name="Elias M."/>
            <person name="Gendler K."/>
            <person name="Hauser C."/>
            <person name="Lamb M.R."/>
            <person name="Ledford H."/>
            <person name="Long J.C."/>
            <person name="Minagawa J."/>
            <person name="Page M.D."/>
            <person name="Pan J."/>
            <person name="Pootakham W."/>
            <person name="Roje S."/>
            <person name="Rose A."/>
            <person name="Stahlberg E."/>
            <person name="Terauchi A.M."/>
            <person name="Yang P."/>
            <person name="Ball S."/>
            <person name="Bowler C."/>
            <person name="Dieckmann C.L."/>
            <person name="Gladyshev V.N."/>
            <person name="Green P."/>
            <person name="Jorgensen R."/>
            <person name="Mayfield S."/>
            <person name="Mueller-Roeber B."/>
            <person name="Rajamani S."/>
            <person name="Sayre R.T."/>
            <person name="Brokstein P."/>
            <person name="Dubchak I."/>
            <person name="Goodstein D."/>
            <person name="Hornick L."/>
            <person name="Huang Y.W."/>
            <person name="Jhaveri J."/>
            <person name="Luo Y."/>
            <person name="Martinez D."/>
            <person name="Ngau W.C."/>
            <person name="Otillar B."/>
            <person name="Poliakov A."/>
            <person name="Porter A."/>
            <person name="Szajkowski L."/>
            <person name="Werner G."/>
            <person name="Zhou K."/>
            <person name="Grigoriev I.V."/>
            <person name="Rokhsar D.S."/>
            <person name="Grossman A.R."/>
        </authorList>
    </citation>
    <scope>NUCLEOTIDE SEQUENCE [LARGE SCALE GENOMIC DNA]</scope>
    <source>
        <strain evidence="5">CC-503</strain>
    </source>
</reference>
<feature type="region of interest" description="Disordered" evidence="2">
    <location>
        <begin position="350"/>
        <end position="376"/>
    </location>
</feature>
<proteinExistence type="predicted"/>
<dbReference type="Gramene" id="PNW74657">
    <property type="protein sequence ID" value="PNW74657"/>
    <property type="gene ID" value="CHLRE_12g488250v5"/>
</dbReference>
<dbReference type="PROSITE" id="PS51229">
    <property type="entry name" value="DCUN1"/>
    <property type="match status" value="1"/>
</dbReference>
<dbReference type="Proteomes" id="UP000006906">
    <property type="component" value="Chromosome 12"/>
</dbReference>
<dbReference type="FunFam" id="1.10.238.200:FF:000003">
    <property type="entry name" value="DCN1-like protein 3"/>
    <property type="match status" value="1"/>
</dbReference>
<dbReference type="GeneID" id="5716661"/>
<dbReference type="InterPro" id="IPR005176">
    <property type="entry name" value="PONY_dom"/>
</dbReference>
<evidence type="ECO:0000256" key="2">
    <source>
        <dbReference type="SAM" id="MobiDB-lite"/>
    </source>
</evidence>
<feature type="domain" description="DCUN1" evidence="3">
    <location>
        <begin position="1"/>
        <end position="175"/>
    </location>
</feature>
<dbReference type="RefSeq" id="XP_001691100.2">
    <property type="nucleotide sequence ID" value="XM_001691048.2"/>
</dbReference>
<organism evidence="4 5">
    <name type="scientific">Chlamydomonas reinhardtii</name>
    <name type="common">Chlamydomonas smithii</name>
    <dbReference type="NCBI Taxonomy" id="3055"/>
    <lineage>
        <taxon>Eukaryota</taxon>
        <taxon>Viridiplantae</taxon>
        <taxon>Chlorophyta</taxon>
        <taxon>core chlorophytes</taxon>
        <taxon>Chlorophyceae</taxon>
        <taxon>CS clade</taxon>
        <taxon>Chlamydomonadales</taxon>
        <taxon>Chlamydomonadaceae</taxon>
        <taxon>Chlamydomonas</taxon>
    </lineage>
</organism>
<dbReference type="GO" id="GO:0097602">
    <property type="term" value="F:cullin family protein binding"/>
    <property type="evidence" value="ECO:0000318"/>
    <property type="project" value="GO_Central"/>
</dbReference>
<gene>
    <name evidence="4" type="ORF">CHLRE_12g488250v5</name>
</gene>
<dbReference type="GO" id="GO:0000151">
    <property type="term" value="C:ubiquitin ligase complex"/>
    <property type="evidence" value="ECO:0000318"/>
    <property type="project" value="GO_Central"/>
</dbReference>